<dbReference type="InterPro" id="IPR044278">
    <property type="entry name" value="BHLH95-like"/>
</dbReference>
<dbReference type="PANTHER" id="PTHR46772:SF6">
    <property type="entry name" value="BHLH DOMAIN-CONTAINING PROTEIN"/>
    <property type="match status" value="1"/>
</dbReference>
<dbReference type="InterPro" id="IPR011598">
    <property type="entry name" value="bHLH_dom"/>
</dbReference>
<feature type="domain" description="BHLH" evidence="5">
    <location>
        <begin position="60"/>
        <end position="112"/>
    </location>
</feature>
<feature type="non-terminal residue" evidence="6">
    <location>
        <position position="1"/>
    </location>
</feature>
<reference evidence="6" key="1">
    <citation type="journal article" date="2019" name="BMC Genomics">
        <title>A new reference genome for Sorghum bicolor reveals high levels of sequence similarity between sweet and grain genotypes: implications for the genetics of sugar metabolism.</title>
        <authorList>
            <person name="Cooper E.A."/>
            <person name="Brenton Z.W."/>
            <person name="Flinn B.S."/>
            <person name="Jenkins J."/>
            <person name="Shu S."/>
            <person name="Flowers D."/>
            <person name="Luo F."/>
            <person name="Wang Y."/>
            <person name="Xia P."/>
            <person name="Barry K."/>
            <person name="Daum C."/>
            <person name="Lipzen A."/>
            <person name="Yoshinaga Y."/>
            <person name="Schmutz J."/>
            <person name="Saski C."/>
            <person name="Vermerris W."/>
            <person name="Kresovich S."/>
        </authorList>
    </citation>
    <scope>NUCLEOTIDE SEQUENCE</scope>
</reference>
<evidence type="ECO:0000256" key="4">
    <source>
        <dbReference type="SAM" id="MobiDB-lite"/>
    </source>
</evidence>
<feature type="region of interest" description="Disordered" evidence="4">
    <location>
        <begin position="53"/>
        <end position="73"/>
    </location>
</feature>
<dbReference type="CDD" id="cd00083">
    <property type="entry name" value="bHLH_SF"/>
    <property type="match status" value="1"/>
</dbReference>
<sequence length="215" mass="22253">QTDALPLVHNCSSKTPPAAHTRRSRSAMDGQGGGGWLPLDLSLATAGDLSLATAGPSASASAGERRPRPRPNRRTVSSLYAELGAMLPNLPTDRAASKEEIVDAAAERVKMLEDTVAVLETYRAVRSPAAAAAGRRQPEVSVAVGAVCFCARLPARSPGALARALEAFHRRGVEVLVATVGRHGHGQGAAVLTVTAAAAPPEVLEMIRADIAAIY</sequence>
<evidence type="ECO:0000313" key="6">
    <source>
        <dbReference type="EMBL" id="KAG0521081.1"/>
    </source>
</evidence>
<dbReference type="GO" id="GO:0046983">
    <property type="term" value="F:protein dimerization activity"/>
    <property type="evidence" value="ECO:0007669"/>
    <property type="project" value="InterPro"/>
</dbReference>
<comment type="caution">
    <text evidence="6">The sequence shown here is derived from an EMBL/GenBank/DDBJ whole genome shotgun (WGS) entry which is preliminary data.</text>
</comment>
<dbReference type="GO" id="GO:0003700">
    <property type="term" value="F:DNA-binding transcription factor activity"/>
    <property type="evidence" value="ECO:0007669"/>
    <property type="project" value="InterPro"/>
</dbReference>
<dbReference type="GO" id="GO:0009960">
    <property type="term" value="P:endosperm development"/>
    <property type="evidence" value="ECO:0007669"/>
    <property type="project" value="InterPro"/>
</dbReference>
<evidence type="ECO:0000256" key="2">
    <source>
        <dbReference type="ARBA" id="ARBA00023015"/>
    </source>
</evidence>
<keyword evidence="3" id="KW-0804">Transcription</keyword>
<protein>
    <recommendedName>
        <fullName evidence="5">BHLH domain-containing protein</fullName>
    </recommendedName>
</protein>
<keyword evidence="2" id="KW-0805">Transcription regulation</keyword>
<feature type="region of interest" description="Disordered" evidence="4">
    <location>
        <begin position="1"/>
        <end position="33"/>
    </location>
</feature>
<dbReference type="Proteomes" id="UP000807115">
    <property type="component" value="Chromosome 8"/>
</dbReference>
<dbReference type="PROSITE" id="PS50888">
    <property type="entry name" value="BHLH"/>
    <property type="match status" value="1"/>
</dbReference>
<name>A0A921U7X8_SORBI</name>
<organism evidence="6 7">
    <name type="scientific">Sorghum bicolor</name>
    <name type="common">Sorghum</name>
    <name type="synonym">Sorghum vulgare</name>
    <dbReference type="NCBI Taxonomy" id="4558"/>
    <lineage>
        <taxon>Eukaryota</taxon>
        <taxon>Viridiplantae</taxon>
        <taxon>Streptophyta</taxon>
        <taxon>Embryophyta</taxon>
        <taxon>Tracheophyta</taxon>
        <taxon>Spermatophyta</taxon>
        <taxon>Magnoliopsida</taxon>
        <taxon>Liliopsida</taxon>
        <taxon>Poales</taxon>
        <taxon>Poaceae</taxon>
        <taxon>PACMAD clade</taxon>
        <taxon>Panicoideae</taxon>
        <taxon>Andropogonodae</taxon>
        <taxon>Andropogoneae</taxon>
        <taxon>Sorghinae</taxon>
        <taxon>Sorghum</taxon>
    </lineage>
</organism>
<evidence type="ECO:0000256" key="3">
    <source>
        <dbReference type="ARBA" id="ARBA00023163"/>
    </source>
</evidence>
<gene>
    <name evidence="6" type="ORF">BDA96_08G130100</name>
</gene>
<evidence type="ECO:0000256" key="1">
    <source>
        <dbReference type="ARBA" id="ARBA00005510"/>
    </source>
</evidence>
<dbReference type="InterPro" id="IPR036638">
    <property type="entry name" value="HLH_DNA-bd_sf"/>
</dbReference>
<evidence type="ECO:0000259" key="5">
    <source>
        <dbReference type="PROSITE" id="PS50888"/>
    </source>
</evidence>
<dbReference type="EMBL" id="CM027687">
    <property type="protein sequence ID" value="KAG0521081.1"/>
    <property type="molecule type" value="Genomic_DNA"/>
</dbReference>
<comment type="similarity">
    <text evidence="1">Belongs to the bHLH protein family.</text>
</comment>
<dbReference type="AlphaFoldDB" id="A0A921U7X8"/>
<evidence type="ECO:0000313" key="7">
    <source>
        <dbReference type="Proteomes" id="UP000807115"/>
    </source>
</evidence>
<dbReference type="SUPFAM" id="SSF47459">
    <property type="entry name" value="HLH, helix-loop-helix DNA-binding domain"/>
    <property type="match status" value="1"/>
</dbReference>
<dbReference type="PANTHER" id="PTHR46772">
    <property type="entry name" value="BHLH DOMAIN-CONTAINING PROTEIN"/>
    <property type="match status" value="1"/>
</dbReference>
<reference evidence="6" key="2">
    <citation type="submission" date="2020-10" db="EMBL/GenBank/DDBJ databases">
        <authorList>
            <person name="Cooper E.A."/>
            <person name="Brenton Z.W."/>
            <person name="Flinn B.S."/>
            <person name="Jenkins J."/>
            <person name="Shu S."/>
            <person name="Flowers D."/>
            <person name="Luo F."/>
            <person name="Wang Y."/>
            <person name="Xia P."/>
            <person name="Barry K."/>
            <person name="Daum C."/>
            <person name="Lipzen A."/>
            <person name="Yoshinaga Y."/>
            <person name="Schmutz J."/>
            <person name="Saski C."/>
            <person name="Vermerris W."/>
            <person name="Kresovich S."/>
        </authorList>
    </citation>
    <scope>NUCLEOTIDE SEQUENCE</scope>
</reference>
<proteinExistence type="inferred from homology"/>
<accession>A0A921U7X8</accession>